<keyword evidence="14" id="KW-0460">Magnesium</keyword>
<dbReference type="PANTHER" id="PTHR23255">
    <property type="entry name" value="TRANSFORMING GROWTH FACTOR-BETA RECEPTOR TYPE I AND II"/>
    <property type="match status" value="1"/>
</dbReference>
<reference evidence="28" key="2">
    <citation type="submission" date="2025-09" db="UniProtKB">
        <authorList>
            <consortium name="Ensembl"/>
        </authorList>
    </citation>
    <scope>IDENTIFICATION</scope>
</reference>
<evidence type="ECO:0000256" key="23">
    <source>
        <dbReference type="ARBA" id="ARBA00048773"/>
    </source>
</evidence>
<evidence type="ECO:0000256" key="24">
    <source>
        <dbReference type="PROSITE-ProRule" id="PRU10141"/>
    </source>
</evidence>
<evidence type="ECO:0000256" key="4">
    <source>
        <dbReference type="ARBA" id="ARBA00009605"/>
    </source>
</evidence>
<dbReference type="Gene3D" id="1.10.510.10">
    <property type="entry name" value="Transferase(Phosphotransferase) domain 1"/>
    <property type="match status" value="1"/>
</dbReference>
<comment type="cofactor">
    <cofactor evidence="2">
        <name>Mg(2+)</name>
        <dbReference type="ChEBI" id="CHEBI:18420"/>
    </cofactor>
</comment>
<dbReference type="FunFam" id="3.30.200.20:FF:000064">
    <property type="entry name" value="Receptor protein serine/threonine kinase"/>
    <property type="match status" value="1"/>
</dbReference>
<dbReference type="PANTHER" id="PTHR23255:SF69">
    <property type="entry name" value="ACTIVIN RECEPTOR TYPE-1"/>
    <property type="match status" value="1"/>
</dbReference>
<dbReference type="GO" id="GO:0007507">
    <property type="term" value="P:heart development"/>
    <property type="evidence" value="ECO:0007669"/>
    <property type="project" value="TreeGrafter"/>
</dbReference>
<feature type="domain" description="Protein kinase" evidence="26">
    <location>
        <begin position="163"/>
        <end position="457"/>
    </location>
</feature>
<dbReference type="Proteomes" id="UP000257200">
    <property type="component" value="Unplaced"/>
</dbReference>
<dbReference type="AlphaFoldDB" id="A0A3Q1FRV2"/>
<keyword evidence="7" id="KW-0808">Transferase</keyword>
<evidence type="ECO:0000256" key="14">
    <source>
        <dbReference type="ARBA" id="ARBA00022842"/>
    </source>
</evidence>
<comment type="cofactor">
    <cofactor evidence="1">
        <name>Mn(2+)</name>
        <dbReference type="ChEBI" id="CHEBI:29035"/>
    </cofactor>
</comment>
<evidence type="ECO:0000256" key="5">
    <source>
        <dbReference type="ARBA" id="ARBA00012401"/>
    </source>
</evidence>
<evidence type="ECO:0000256" key="17">
    <source>
        <dbReference type="ARBA" id="ARBA00023170"/>
    </source>
</evidence>
<dbReference type="CDD" id="cd14142">
    <property type="entry name" value="STKc_ACVR1_ALK1"/>
    <property type="match status" value="1"/>
</dbReference>
<dbReference type="Pfam" id="PF08515">
    <property type="entry name" value="TGF_beta_GS"/>
    <property type="match status" value="1"/>
</dbReference>
<accession>A0A3Q1FRV2</accession>
<evidence type="ECO:0000256" key="10">
    <source>
        <dbReference type="ARBA" id="ARBA00022729"/>
    </source>
</evidence>
<dbReference type="EC" id="2.7.11.30" evidence="5"/>
<dbReference type="InterPro" id="IPR000719">
    <property type="entry name" value="Prot_kinase_dom"/>
</dbReference>
<dbReference type="SUPFAM" id="SSF56112">
    <property type="entry name" value="Protein kinase-like (PK-like)"/>
    <property type="match status" value="1"/>
</dbReference>
<dbReference type="GO" id="GO:0004675">
    <property type="term" value="F:transmembrane receptor protein serine/threonine kinase activity"/>
    <property type="evidence" value="ECO:0007669"/>
    <property type="project" value="UniProtKB-EC"/>
</dbReference>
<keyword evidence="19" id="KW-0464">Manganese</keyword>
<keyword evidence="13 24" id="KW-0067">ATP-binding</keyword>
<comment type="catalytic activity">
    <reaction evidence="23">
        <text>L-threonyl-[receptor-protein] + ATP = O-phospho-L-threonyl-[receptor-protein] + ADP + H(+)</text>
        <dbReference type="Rhea" id="RHEA:44880"/>
        <dbReference type="Rhea" id="RHEA-COMP:11024"/>
        <dbReference type="Rhea" id="RHEA-COMP:11025"/>
        <dbReference type="ChEBI" id="CHEBI:15378"/>
        <dbReference type="ChEBI" id="CHEBI:30013"/>
        <dbReference type="ChEBI" id="CHEBI:30616"/>
        <dbReference type="ChEBI" id="CHEBI:61977"/>
        <dbReference type="ChEBI" id="CHEBI:456216"/>
        <dbReference type="EC" id="2.7.11.30"/>
    </reaction>
</comment>
<evidence type="ECO:0000256" key="7">
    <source>
        <dbReference type="ARBA" id="ARBA00022679"/>
    </source>
</evidence>
<keyword evidence="16" id="KW-0472">Membrane</keyword>
<evidence type="ECO:0000256" key="13">
    <source>
        <dbReference type="ARBA" id="ARBA00022840"/>
    </source>
</evidence>
<evidence type="ECO:0000256" key="15">
    <source>
        <dbReference type="ARBA" id="ARBA00022989"/>
    </source>
</evidence>
<evidence type="ECO:0000256" key="11">
    <source>
        <dbReference type="ARBA" id="ARBA00022741"/>
    </source>
</evidence>
<evidence type="ECO:0000256" key="22">
    <source>
        <dbReference type="ARBA" id="ARBA00047681"/>
    </source>
</evidence>
<keyword evidence="8" id="KW-0812">Transmembrane</keyword>
<name>A0A3Q1FRV2_9TELE</name>
<comment type="similarity">
    <text evidence="4">Belongs to the protein kinase superfamily. TKL Ser/Thr protein kinase family. TGFB receptor subfamily.</text>
</comment>
<comment type="subcellular location">
    <subcellularLocation>
        <location evidence="3">Membrane</location>
        <topology evidence="3">Single-pass type I membrane protein</topology>
    </subcellularLocation>
</comment>
<dbReference type="SUPFAM" id="SSF57302">
    <property type="entry name" value="Snake toxin-like"/>
    <property type="match status" value="1"/>
</dbReference>
<evidence type="ECO:0000256" key="20">
    <source>
        <dbReference type="ARBA" id="ARBA00039914"/>
    </source>
</evidence>
<dbReference type="InterPro" id="IPR000472">
    <property type="entry name" value="Activin_recp"/>
</dbReference>
<dbReference type="PROSITE" id="PS50011">
    <property type="entry name" value="PROTEIN_KINASE_DOM"/>
    <property type="match status" value="1"/>
</dbReference>
<dbReference type="InterPro" id="IPR003605">
    <property type="entry name" value="GS_dom"/>
</dbReference>
<evidence type="ECO:0000256" key="6">
    <source>
        <dbReference type="ARBA" id="ARBA00022527"/>
    </source>
</evidence>
<evidence type="ECO:0000259" key="26">
    <source>
        <dbReference type="PROSITE" id="PS50011"/>
    </source>
</evidence>
<evidence type="ECO:0000313" key="29">
    <source>
        <dbReference type="Proteomes" id="UP000257200"/>
    </source>
</evidence>
<evidence type="ECO:0000256" key="18">
    <source>
        <dbReference type="ARBA" id="ARBA00023180"/>
    </source>
</evidence>
<evidence type="ECO:0000256" key="19">
    <source>
        <dbReference type="ARBA" id="ARBA00023211"/>
    </source>
</evidence>
<evidence type="ECO:0000313" key="28">
    <source>
        <dbReference type="Ensembl" id="ENSAPOP00000019973.1"/>
    </source>
</evidence>
<dbReference type="Pfam" id="PF01064">
    <property type="entry name" value="Activin_recp"/>
    <property type="match status" value="1"/>
</dbReference>
<evidence type="ECO:0000256" key="25">
    <source>
        <dbReference type="RuleBase" id="RU000304"/>
    </source>
</evidence>
<dbReference type="GO" id="GO:0046872">
    <property type="term" value="F:metal ion binding"/>
    <property type="evidence" value="ECO:0007669"/>
    <property type="project" value="UniProtKB-KW"/>
</dbReference>
<feature type="domain" description="GS" evidence="27">
    <location>
        <begin position="133"/>
        <end position="162"/>
    </location>
</feature>
<keyword evidence="9" id="KW-0479">Metal-binding</keyword>
<dbReference type="InterPro" id="IPR011009">
    <property type="entry name" value="Kinase-like_dom_sf"/>
</dbReference>
<keyword evidence="6 25" id="KW-0723">Serine/threonine-protein kinase</keyword>
<dbReference type="Pfam" id="PF07714">
    <property type="entry name" value="PK_Tyr_Ser-Thr"/>
    <property type="match status" value="1"/>
</dbReference>
<organism evidence="28 29">
    <name type="scientific">Acanthochromis polyacanthus</name>
    <name type="common">spiny chromis</name>
    <dbReference type="NCBI Taxonomy" id="80966"/>
    <lineage>
        <taxon>Eukaryota</taxon>
        <taxon>Metazoa</taxon>
        <taxon>Chordata</taxon>
        <taxon>Craniata</taxon>
        <taxon>Vertebrata</taxon>
        <taxon>Euteleostomi</taxon>
        <taxon>Actinopterygii</taxon>
        <taxon>Neopterygii</taxon>
        <taxon>Teleostei</taxon>
        <taxon>Neoteleostei</taxon>
        <taxon>Acanthomorphata</taxon>
        <taxon>Ovalentaria</taxon>
        <taxon>Pomacentridae</taxon>
        <taxon>Acanthochromis</taxon>
    </lineage>
</organism>
<evidence type="ECO:0000256" key="1">
    <source>
        <dbReference type="ARBA" id="ARBA00001936"/>
    </source>
</evidence>
<dbReference type="SMART" id="SM00467">
    <property type="entry name" value="GS"/>
    <property type="match status" value="1"/>
</dbReference>
<dbReference type="GeneTree" id="ENSGT00940000164733"/>
<protein>
    <recommendedName>
        <fullName evidence="20">Activin receptor type-1</fullName>
        <ecNumber evidence="5">2.7.11.30</ecNumber>
    </recommendedName>
    <alternativeName>
        <fullName evidence="21">Activin receptor type I</fullName>
    </alternativeName>
</protein>
<dbReference type="FunFam" id="1.10.510.10:FF:000018">
    <property type="entry name" value="Receptor protein serine/threonine kinase"/>
    <property type="match status" value="1"/>
</dbReference>
<evidence type="ECO:0000256" key="21">
    <source>
        <dbReference type="ARBA" id="ARBA00041365"/>
    </source>
</evidence>
<dbReference type="PROSITE" id="PS00107">
    <property type="entry name" value="PROTEIN_KINASE_ATP"/>
    <property type="match status" value="1"/>
</dbReference>
<proteinExistence type="inferred from homology"/>
<dbReference type="Gene3D" id="2.10.60.10">
    <property type="entry name" value="CD59"/>
    <property type="match status" value="1"/>
</dbReference>
<dbReference type="InterPro" id="IPR008271">
    <property type="entry name" value="Ser/Thr_kinase_AS"/>
</dbReference>
<keyword evidence="29" id="KW-1185">Reference proteome</keyword>
<dbReference type="CDD" id="cd23535">
    <property type="entry name" value="TFP_LU_ECD_ALK2"/>
    <property type="match status" value="1"/>
</dbReference>
<dbReference type="Gene3D" id="3.30.200.20">
    <property type="entry name" value="Phosphorylase Kinase, domain 1"/>
    <property type="match status" value="1"/>
</dbReference>
<keyword evidence="11 24" id="KW-0547">Nucleotide-binding</keyword>
<sequence>EVKPPIKEEHQCVCEGSSCVTGNRCMGHQCFSSLTVNAGSRMYQKGCFKAYEQSTLTCKTPPSRDQIVECCHGHLCNMNSTVELPFKVPDALYFFIFGLNAFGKVLIPIARLPMYSQTYMQIYKSFTHCSCLYLPQDLLDHSCTSGSGSGLPFLVQRTVARQITLNECVGKGRYGEVWRGQWQGENVAVKIFSSRDEKSWFRETEIYNTVLLRHENILGFIASDMTSRNSSTQLWLITHFHEMGSLYDYLQLSTLDACSCLRMALSIASGLAHLHVEIFGTQGKPAIAHRDLKSKNILVKKNGQCSIADLGLAVMHFQDTNELDVGNNPKVGTKRYMAPEVLDDSIQMDCFESYKRVDIWALGLVLWEIARRTVSNGIVEDYKPPFHDVVANDPSFEDMKKVVCVDQQRPNIPNRWFSDPTLTSMAKLMKECWYQNPSARLTALRIKKTLTKIDNSLDKIKTDN</sequence>
<keyword evidence="17" id="KW-0675">Receptor</keyword>
<evidence type="ECO:0000259" key="27">
    <source>
        <dbReference type="PROSITE" id="PS51256"/>
    </source>
</evidence>
<evidence type="ECO:0000256" key="2">
    <source>
        <dbReference type="ARBA" id="ARBA00001946"/>
    </source>
</evidence>
<keyword evidence="18" id="KW-0325">Glycoprotein</keyword>
<dbReference type="GO" id="GO:0005524">
    <property type="term" value="F:ATP binding"/>
    <property type="evidence" value="ECO:0007669"/>
    <property type="project" value="UniProtKB-UniRule"/>
</dbReference>
<keyword evidence="15" id="KW-1133">Transmembrane helix</keyword>
<dbReference type="Ensembl" id="ENSAPOT00000030000.1">
    <property type="protein sequence ID" value="ENSAPOP00000019973.1"/>
    <property type="gene ID" value="ENSAPOG00000023535.1"/>
</dbReference>
<dbReference type="InterPro" id="IPR045860">
    <property type="entry name" value="Snake_toxin-like_sf"/>
</dbReference>
<keyword evidence="10" id="KW-0732">Signal</keyword>
<dbReference type="InterPro" id="IPR001245">
    <property type="entry name" value="Ser-Thr/Tyr_kinase_cat_dom"/>
</dbReference>
<keyword evidence="12" id="KW-0418">Kinase</keyword>
<evidence type="ECO:0000256" key="12">
    <source>
        <dbReference type="ARBA" id="ARBA00022777"/>
    </source>
</evidence>
<feature type="binding site" evidence="24">
    <location>
        <position position="190"/>
    </location>
    <ligand>
        <name>ATP</name>
        <dbReference type="ChEBI" id="CHEBI:30616"/>
    </ligand>
</feature>
<reference evidence="28" key="1">
    <citation type="submission" date="2025-08" db="UniProtKB">
        <authorList>
            <consortium name="Ensembl"/>
        </authorList>
    </citation>
    <scope>IDENTIFICATION</scope>
</reference>
<dbReference type="PROSITE" id="PS00108">
    <property type="entry name" value="PROTEIN_KINASE_ST"/>
    <property type="match status" value="1"/>
</dbReference>
<dbReference type="GO" id="GO:0070724">
    <property type="term" value="C:BMP receptor complex"/>
    <property type="evidence" value="ECO:0007669"/>
    <property type="project" value="TreeGrafter"/>
</dbReference>
<dbReference type="InterPro" id="IPR000333">
    <property type="entry name" value="TGFB_receptor"/>
</dbReference>
<comment type="catalytic activity">
    <reaction evidence="22">
        <text>L-seryl-[receptor-protein] + ATP = O-phospho-L-seryl-[receptor-protein] + ADP + H(+)</text>
        <dbReference type="Rhea" id="RHEA:18673"/>
        <dbReference type="Rhea" id="RHEA-COMP:11022"/>
        <dbReference type="Rhea" id="RHEA-COMP:11023"/>
        <dbReference type="ChEBI" id="CHEBI:15378"/>
        <dbReference type="ChEBI" id="CHEBI:29999"/>
        <dbReference type="ChEBI" id="CHEBI:30616"/>
        <dbReference type="ChEBI" id="CHEBI:83421"/>
        <dbReference type="ChEBI" id="CHEBI:456216"/>
        <dbReference type="EC" id="2.7.11.30"/>
    </reaction>
</comment>
<evidence type="ECO:0000256" key="8">
    <source>
        <dbReference type="ARBA" id="ARBA00022692"/>
    </source>
</evidence>
<dbReference type="SMART" id="SM00220">
    <property type="entry name" value="S_TKc"/>
    <property type="match status" value="1"/>
</dbReference>
<evidence type="ECO:0000256" key="9">
    <source>
        <dbReference type="ARBA" id="ARBA00022723"/>
    </source>
</evidence>
<evidence type="ECO:0000256" key="16">
    <source>
        <dbReference type="ARBA" id="ARBA00023136"/>
    </source>
</evidence>
<dbReference type="GO" id="GO:0007179">
    <property type="term" value="P:transforming growth factor beta receptor signaling pathway"/>
    <property type="evidence" value="ECO:0007669"/>
    <property type="project" value="TreeGrafter"/>
</dbReference>
<evidence type="ECO:0000256" key="3">
    <source>
        <dbReference type="ARBA" id="ARBA00004479"/>
    </source>
</evidence>
<dbReference type="PROSITE" id="PS51256">
    <property type="entry name" value="GS"/>
    <property type="match status" value="1"/>
</dbReference>
<dbReference type="InterPro" id="IPR017441">
    <property type="entry name" value="Protein_kinase_ATP_BS"/>
</dbReference>